<gene>
    <name evidence="2" type="ORF">FHR38_000485</name>
</gene>
<reference evidence="2 3" key="1">
    <citation type="submission" date="2020-08" db="EMBL/GenBank/DDBJ databases">
        <title>Sequencing the genomes of 1000 actinobacteria strains.</title>
        <authorList>
            <person name="Klenk H.-P."/>
        </authorList>
    </citation>
    <scope>NUCLEOTIDE SEQUENCE [LARGE SCALE GENOMIC DNA]</scope>
    <source>
        <strain evidence="2 3">DSM 45886</strain>
    </source>
</reference>
<organism evidence="2 3">
    <name type="scientific">Micromonospora polyrhachis</name>
    <dbReference type="NCBI Taxonomy" id="1282883"/>
    <lineage>
        <taxon>Bacteria</taxon>
        <taxon>Bacillati</taxon>
        <taxon>Actinomycetota</taxon>
        <taxon>Actinomycetes</taxon>
        <taxon>Micromonosporales</taxon>
        <taxon>Micromonosporaceae</taxon>
        <taxon>Micromonospora</taxon>
    </lineage>
</organism>
<proteinExistence type="predicted"/>
<evidence type="ECO:0000313" key="2">
    <source>
        <dbReference type="EMBL" id="MBB4956752.1"/>
    </source>
</evidence>
<comment type="caution">
    <text evidence="2">The sequence shown here is derived from an EMBL/GenBank/DDBJ whole genome shotgun (WGS) entry which is preliminary data.</text>
</comment>
<accession>A0A7W7SL25</accession>
<evidence type="ECO:0000256" key="1">
    <source>
        <dbReference type="SAM" id="MobiDB-lite"/>
    </source>
</evidence>
<evidence type="ECO:0000313" key="3">
    <source>
        <dbReference type="Proteomes" id="UP000578819"/>
    </source>
</evidence>
<dbReference type="EMBL" id="JACHJW010000001">
    <property type="protein sequence ID" value="MBB4956752.1"/>
    <property type="molecule type" value="Genomic_DNA"/>
</dbReference>
<dbReference type="RefSeq" id="WP_184532371.1">
    <property type="nucleotide sequence ID" value="NZ_JACHJW010000001.1"/>
</dbReference>
<dbReference type="PROSITE" id="PS51257">
    <property type="entry name" value="PROKAR_LIPOPROTEIN"/>
    <property type="match status" value="1"/>
</dbReference>
<sequence length="311" mass="34048">MTRIPVRLPGVLGTVGAVVLSLVGAVALTAGCAPDRRPTTGRYLDVPADRIAVEVFRTDKLVMLERTQGRLRAGCLAKRGFHQLSKLDNPEQPDPFADLNVTAPDFAARSEDDARRFGFGWNEPAQSAHIISSDPAFDHAFDQCGNRAAQTIDPEFPRLRSRAYDLINKINVETARASLDGPAAADFDRMTAPLLDCLDRHGFHGASGQRRSLDSYGVGRPTGRLTGPEPAPPRKIPGTVEVLPPVPERTYLPTPQESALAVVTVRCAREIGYGDSYVAHRLGVLRTLLTTYESEIHEVTSRIEEMFARLR</sequence>
<name>A0A7W7SL25_9ACTN</name>
<dbReference type="AlphaFoldDB" id="A0A7W7SL25"/>
<protein>
    <submittedName>
        <fullName evidence="2">Uncharacterized protein</fullName>
    </submittedName>
</protein>
<dbReference type="Proteomes" id="UP000578819">
    <property type="component" value="Unassembled WGS sequence"/>
</dbReference>
<feature type="region of interest" description="Disordered" evidence="1">
    <location>
        <begin position="207"/>
        <end position="232"/>
    </location>
</feature>
<keyword evidence="3" id="KW-1185">Reference proteome</keyword>